<dbReference type="EMBL" id="CAMXCT010005179">
    <property type="protein sequence ID" value="CAI4011627.1"/>
    <property type="molecule type" value="Genomic_DNA"/>
</dbReference>
<dbReference type="SUPFAM" id="SSF53098">
    <property type="entry name" value="Ribonuclease H-like"/>
    <property type="match status" value="1"/>
</dbReference>
<dbReference type="OrthoDB" id="1111734at2759"/>
<dbReference type="InterPro" id="IPR036397">
    <property type="entry name" value="RNaseH_sf"/>
</dbReference>
<sequence length="1480" mass="167178">MRLKDQNLKEIAPLTKELKFLPVLPFAAAIVAQRGPLQPPWRCDPKMAVDPEPWWNGRWGEWRGVIQDDDEPVQGDAGPSQRPDGYAEQDDRTWMAHQLRALVEKLPLTGNHMVLRIAYYEQQYNWLDDGWNSSDWGDSNYSTGDAFAAHWNDSGSPSGDVGEMDPPDPDDPALKEAMDAERSAEAMFNEARRTWSQAQQATASLRRDRGFGQHAHDSGKGKGKCFNCGGNHYVRDCPDRLHPGPRKGVGKHLSQAELDAYLLKGKGKGKFKGLHAVSWDDGWYGDSYENYGMFKGKGKYGKNVKGKYKPSLNTYVMDYDYHSAYCLELFPLELFSTSQPSTTGPHRSVPLGFGMLDCGATASAGPESSAKLLISKLREIDPQIGVHLDDSRRPYFRYGSGQWGQSLYHLTLVSAKNPARTFEMYTLPDPDGFVYGWSSPSQLVPILVGMDHLQKIGLVLDFSDGFALHGAEPEAEPYCLHKNPKGHFMIDLVYYLCGVISDAEAIDTFAATMDGASPQSSGQGSWPWLELGPMELMAHDRALPADPRDPRSQSTWPCNGSHEHKTNGGNASGTWSDCATCGLRLSYVPRQGTPAKYMTQNAPEVITNALKMLKEHLTEDQKPNASMVKTCIRLVESSMAMEAHKAKLTLMEAHHQSLKAHLQLLLAAPVTQLCEEDQNEAQSLLSMLTGDEIARLREIAAERVQVFPMSPPDSEVEQSMKPADDANRFHVADRLVETDTKMVSLPCDQLHGNSFAAVMNAQDNNEPEDASLAGDFELLHFVEFCGLPLKIGRAAASLMAMLMLHAQVGLQGLLRGDERVDCWELFCAPDSWLTAACQSEGLRASRINLHQGYDLYQPSTYDELRERFHRERPKRVWVSTRCTYWCPWTSLNYRSIEQKQNLEKFRRKERAMFKLLIPFLVEMLTAYPDTELFWEWPTRCYGWKESWLETLQRELHRLDRDWLFGRIDGCRYDLRSELGLLLQKRWTIATSSNSFFQTYRNKTCVGNHDHDYVQGLETSRSAYYPWKMCKSIAQHWRRELYPEKWLHRLHSPLPLHLNMAEQEHTLRLDLMPQMLQDEQPSAQDLRTWQLQLLKYHKAAGHPNNYNLARIVKDSGRAKWQVEAALKLHCDDCHALQRGGDSSGKIPPASLRATPSAWEMVGLDAFEWNPPHSDKKYKILAFMDFATHFKVIHVVREYGINQQQTESAQEVLDGLYQCWLKDKPKMKILVPDNALTMRGDLMRSFLSDVGIQLEVPPVKESWSHGIMERCVQEIKTEPDENEEEGPHLPLQPDADTMKMPEYVPKTRHTTKSGPKWHQVLPPPAEPMPSILEELPPVPPDTALDENDVVPSPSTPADDPLNDYGDPTYVPDSDEDVGNTGIGSGRGDSDAPDDGLSQQQPLLQPRASSDKPPPSNEPESKRQRVEDEEQALYNCFMEVEECYMLSVELDVLPFAAAIVAQRGPLQPPWRCDPKMAVVLALL</sequence>
<feature type="region of interest" description="Disordered" evidence="1">
    <location>
        <begin position="68"/>
        <end position="88"/>
    </location>
</feature>
<feature type="compositionally biased region" description="Acidic residues" evidence="1">
    <location>
        <begin position="162"/>
        <end position="171"/>
    </location>
</feature>
<comment type="caution">
    <text evidence="2">The sequence shown here is derived from an EMBL/GenBank/DDBJ whole genome shotgun (WGS) entry which is preliminary data.</text>
</comment>
<keyword evidence="4" id="KW-1185">Reference proteome</keyword>
<dbReference type="EMBL" id="CAMXCT030005179">
    <property type="protein sequence ID" value="CAL4798939.1"/>
    <property type="molecule type" value="Genomic_DNA"/>
</dbReference>
<evidence type="ECO:0000313" key="2">
    <source>
        <dbReference type="EMBL" id="CAI4011627.1"/>
    </source>
</evidence>
<gene>
    <name evidence="2" type="ORF">C1SCF055_LOCUS36769</name>
</gene>
<evidence type="ECO:0000256" key="1">
    <source>
        <dbReference type="SAM" id="MobiDB-lite"/>
    </source>
</evidence>
<dbReference type="Proteomes" id="UP001152797">
    <property type="component" value="Unassembled WGS sequence"/>
</dbReference>
<evidence type="ECO:0000313" key="3">
    <source>
        <dbReference type="EMBL" id="CAL4798939.1"/>
    </source>
</evidence>
<dbReference type="Gene3D" id="3.30.420.10">
    <property type="entry name" value="Ribonuclease H-like superfamily/Ribonuclease H"/>
    <property type="match status" value="1"/>
</dbReference>
<organism evidence="2">
    <name type="scientific">Cladocopium goreaui</name>
    <dbReference type="NCBI Taxonomy" id="2562237"/>
    <lineage>
        <taxon>Eukaryota</taxon>
        <taxon>Sar</taxon>
        <taxon>Alveolata</taxon>
        <taxon>Dinophyceae</taxon>
        <taxon>Suessiales</taxon>
        <taxon>Symbiodiniaceae</taxon>
        <taxon>Cladocopium</taxon>
    </lineage>
</organism>
<dbReference type="InterPro" id="IPR012337">
    <property type="entry name" value="RNaseH-like_sf"/>
</dbReference>
<proteinExistence type="predicted"/>
<feature type="region of interest" description="Disordered" evidence="1">
    <location>
        <begin position="543"/>
        <end position="571"/>
    </location>
</feature>
<dbReference type="EMBL" id="CAMXCT020005179">
    <property type="protein sequence ID" value="CAL1165002.1"/>
    <property type="molecule type" value="Genomic_DNA"/>
</dbReference>
<accession>A0A9P1DLL0</accession>
<feature type="region of interest" description="Disordered" evidence="1">
    <location>
        <begin position="1275"/>
        <end position="1424"/>
    </location>
</feature>
<protein>
    <submittedName>
        <fullName evidence="3">Copia protein</fullName>
    </submittedName>
</protein>
<reference evidence="2" key="1">
    <citation type="submission" date="2022-10" db="EMBL/GenBank/DDBJ databases">
        <authorList>
            <person name="Chen Y."/>
            <person name="Dougan E. K."/>
            <person name="Chan C."/>
            <person name="Rhodes N."/>
            <person name="Thang M."/>
        </authorList>
    </citation>
    <scope>NUCLEOTIDE SEQUENCE</scope>
</reference>
<feature type="region of interest" description="Disordered" evidence="1">
    <location>
        <begin position="152"/>
        <end position="173"/>
    </location>
</feature>
<name>A0A9P1DLL0_9DINO</name>
<evidence type="ECO:0000313" key="4">
    <source>
        <dbReference type="Proteomes" id="UP001152797"/>
    </source>
</evidence>
<reference evidence="3 4" key="2">
    <citation type="submission" date="2024-05" db="EMBL/GenBank/DDBJ databases">
        <authorList>
            <person name="Chen Y."/>
            <person name="Shah S."/>
            <person name="Dougan E. K."/>
            <person name="Thang M."/>
            <person name="Chan C."/>
        </authorList>
    </citation>
    <scope>NUCLEOTIDE SEQUENCE [LARGE SCALE GENOMIC DNA]</scope>
</reference>
<dbReference type="GO" id="GO:0003676">
    <property type="term" value="F:nucleic acid binding"/>
    <property type="evidence" value="ECO:0007669"/>
    <property type="project" value="InterPro"/>
</dbReference>